<name>A0A6J5KW39_9CAUD</name>
<reference evidence="1" key="1">
    <citation type="submission" date="2020-04" db="EMBL/GenBank/DDBJ databases">
        <authorList>
            <person name="Chiriac C."/>
            <person name="Salcher M."/>
            <person name="Ghai R."/>
            <person name="Kavagutti S V."/>
        </authorList>
    </citation>
    <scope>NUCLEOTIDE SEQUENCE</scope>
</reference>
<proteinExistence type="predicted"/>
<protein>
    <submittedName>
        <fullName evidence="1">Uncharacterized protein</fullName>
    </submittedName>
</protein>
<organism evidence="1">
    <name type="scientific">uncultured Caudovirales phage</name>
    <dbReference type="NCBI Taxonomy" id="2100421"/>
    <lineage>
        <taxon>Viruses</taxon>
        <taxon>Duplodnaviria</taxon>
        <taxon>Heunggongvirae</taxon>
        <taxon>Uroviricota</taxon>
        <taxon>Caudoviricetes</taxon>
        <taxon>Peduoviridae</taxon>
        <taxon>Maltschvirus</taxon>
        <taxon>Maltschvirus maltsch</taxon>
    </lineage>
</organism>
<dbReference type="EMBL" id="LR796186">
    <property type="protein sequence ID" value="CAB4125592.1"/>
    <property type="molecule type" value="Genomic_DNA"/>
</dbReference>
<accession>A0A6J5KW39</accession>
<sequence length="51" mass="5850">MYMENKIMDVVAIIEENDFDFNAVCRATGLSVDEIRLIAALYCNYSDQELV</sequence>
<gene>
    <name evidence="1" type="ORF">UFOVP58_177</name>
</gene>
<evidence type="ECO:0000313" key="1">
    <source>
        <dbReference type="EMBL" id="CAB4125592.1"/>
    </source>
</evidence>